<keyword evidence="1" id="KW-0805">Transcription regulation</keyword>
<evidence type="ECO:0000313" key="6">
    <source>
        <dbReference type="Proteomes" id="UP000095651"/>
    </source>
</evidence>
<dbReference type="InterPro" id="IPR037171">
    <property type="entry name" value="NagB/RpiA_transferase-like"/>
</dbReference>
<dbReference type="Pfam" id="PF08220">
    <property type="entry name" value="HTH_DeoR"/>
    <property type="match status" value="1"/>
</dbReference>
<dbReference type="InterPro" id="IPR018356">
    <property type="entry name" value="Tscrpt_reg_HTH_DeoR_CS"/>
</dbReference>
<dbReference type="Gene3D" id="1.10.10.10">
    <property type="entry name" value="Winged helix-like DNA-binding domain superfamily/Winged helix DNA-binding domain"/>
    <property type="match status" value="1"/>
</dbReference>
<evidence type="ECO:0000259" key="4">
    <source>
        <dbReference type="PROSITE" id="PS51000"/>
    </source>
</evidence>
<dbReference type="InterPro" id="IPR014036">
    <property type="entry name" value="DeoR-like_C"/>
</dbReference>
<feature type="domain" description="HTH deoR-type" evidence="4">
    <location>
        <begin position="3"/>
        <end position="58"/>
    </location>
</feature>
<dbReference type="Proteomes" id="UP000095651">
    <property type="component" value="Unassembled WGS sequence"/>
</dbReference>
<dbReference type="InterPro" id="IPR036390">
    <property type="entry name" value="WH_DNA-bd_sf"/>
</dbReference>
<dbReference type="SUPFAM" id="SSF46785">
    <property type="entry name" value="Winged helix' DNA-binding domain"/>
    <property type="match status" value="1"/>
</dbReference>
<organism evidence="5 6">
    <name type="scientific">Hungatella hathewayi</name>
    <dbReference type="NCBI Taxonomy" id="154046"/>
    <lineage>
        <taxon>Bacteria</taxon>
        <taxon>Bacillati</taxon>
        <taxon>Bacillota</taxon>
        <taxon>Clostridia</taxon>
        <taxon>Lachnospirales</taxon>
        <taxon>Lachnospiraceae</taxon>
        <taxon>Hungatella</taxon>
    </lineage>
</organism>
<dbReference type="AlphaFoldDB" id="A0A174E436"/>
<dbReference type="SMART" id="SM01134">
    <property type="entry name" value="DeoRC"/>
    <property type="match status" value="1"/>
</dbReference>
<dbReference type="PRINTS" id="PR00037">
    <property type="entry name" value="HTHLACR"/>
</dbReference>
<sequence length="252" mass="27355">MTKDARRKQILDIITTTKAVTSSELSAYFHVTEETIRKDLTYLSGEGLIIRTFGGATAKETNESSLEQRNVYNYPQKSAIAAEASNLIQKSDLIVMDAGSTTSALAKCIPENSEVIVITNSLDISVILSQKAGVTLISTGGKLNTKSMSYRGDMVKNAIKLYNIQKAFISCSAIDIKRGIMDTNEEEAAIKQCMIAAAGEVYLLADSSKFNKIAHITTSGFEKITAIYTDCGIDPQTADLFRAKGICLKIVE</sequence>
<dbReference type="RefSeq" id="WP_172683619.1">
    <property type="nucleotide sequence ID" value="NZ_CABIXC010000005.1"/>
</dbReference>
<dbReference type="Pfam" id="PF00455">
    <property type="entry name" value="DeoRC"/>
    <property type="match status" value="1"/>
</dbReference>
<gene>
    <name evidence="5" type="primary">glcR_2</name>
    <name evidence="5" type="ORF">ERS852407_02433</name>
</gene>
<reference evidence="5 6" key="1">
    <citation type="submission" date="2015-09" db="EMBL/GenBank/DDBJ databases">
        <authorList>
            <consortium name="Pathogen Informatics"/>
        </authorList>
    </citation>
    <scope>NUCLEOTIDE SEQUENCE [LARGE SCALE GENOMIC DNA]</scope>
    <source>
        <strain evidence="5 6">2789STDY5608850</strain>
    </source>
</reference>
<evidence type="ECO:0000313" key="5">
    <source>
        <dbReference type="EMBL" id="CUO31055.1"/>
    </source>
</evidence>
<evidence type="ECO:0000256" key="1">
    <source>
        <dbReference type="ARBA" id="ARBA00023015"/>
    </source>
</evidence>
<dbReference type="SMART" id="SM00420">
    <property type="entry name" value="HTH_DEOR"/>
    <property type="match status" value="1"/>
</dbReference>
<keyword evidence="2" id="KW-0238">DNA-binding</keyword>
<dbReference type="Gene3D" id="3.40.50.1360">
    <property type="match status" value="1"/>
</dbReference>
<evidence type="ECO:0000256" key="3">
    <source>
        <dbReference type="ARBA" id="ARBA00023163"/>
    </source>
</evidence>
<dbReference type="PROSITE" id="PS00894">
    <property type="entry name" value="HTH_DEOR_1"/>
    <property type="match status" value="1"/>
</dbReference>
<dbReference type="InterPro" id="IPR001034">
    <property type="entry name" value="DeoR_HTH"/>
</dbReference>
<accession>A0A174E436</accession>
<dbReference type="SUPFAM" id="SSF100950">
    <property type="entry name" value="NagB/RpiA/CoA transferase-like"/>
    <property type="match status" value="1"/>
</dbReference>
<dbReference type="PROSITE" id="PS51000">
    <property type="entry name" value="HTH_DEOR_2"/>
    <property type="match status" value="1"/>
</dbReference>
<dbReference type="InterPro" id="IPR036388">
    <property type="entry name" value="WH-like_DNA-bd_sf"/>
</dbReference>
<protein>
    <submittedName>
        <fullName evidence="5">DeoR family transcriptional regulator</fullName>
    </submittedName>
</protein>
<dbReference type="GO" id="GO:0003700">
    <property type="term" value="F:DNA-binding transcription factor activity"/>
    <property type="evidence" value="ECO:0007669"/>
    <property type="project" value="InterPro"/>
</dbReference>
<keyword evidence="3" id="KW-0804">Transcription</keyword>
<dbReference type="PANTHER" id="PTHR30363">
    <property type="entry name" value="HTH-TYPE TRANSCRIPTIONAL REGULATOR SRLR-RELATED"/>
    <property type="match status" value="1"/>
</dbReference>
<evidence type="ECO:0000256" key="2">
    <source>
        <dbReference type="ARBA" id="ARBA00023125"/>
    </source>
</evidence>
<proteinExistence type="predicted"/>
<name>A0A174E436_9FIRM</name>
<dbReference type="EMBL" id="CYZE01000005">
    <property type="protein sequence ID" value="CUO31055.1"/>
    <property type="molecule type" value="Genomic_DNA"/>
</dbReference>
<dbReference type="InterPro" id="IPR050313">
    <property type="entry name" value="Carb_Metab_HTH_regulators"/>
</dbReference>
<dbReference type="GO" id="GO:0003677">
    <property type="term" value="F:DNA binding"/>
    <property type="evidence" value="ECO:0007669"/>
    <property type="project" value="UniProtKB-KW"/>
</dbReference>
<dbReference type="PANTHER" id="PTHR30363:SF44">
    <property type="entry name" value="AGA OPERON TRANSCRIPTIONAL REPRESSOR-RELATED"/>
    <property type="match status" value="1"/>
</dbReference>